<dbReference type="InterPro" id="IPR029043">
    <property type="entry name" value="GcvT/YgfZ_C"/>
</dbReference>
<organism evidence="11 12">
    <name type="scientific">Candidatus Limadaptatus stercoripullorum</name>
    <dbReference type="NCBI Taxonomy" id="2840846"/>
    <lineage>
        <taxon>Bacteria</taxon>
        <taxon>Bacillati</taxon>
        <taxon>Bacillota</taxon>
        <taxon>Clostridia</taxon>
        <taxon>Eubacteriales</taxon>
        <taxon>Candidatus Limadaptatus</taxon>
    </lineage>
</organism>
<dbReference type="GO" id="GO:0004047">
    <property type="term" value="F:aminomethyltransferase activity"/>
    <property type="evidence" value="ECO:0007669"/>
    <property type="project" value="UniProtKB-UniRule"/>
</dbReference>
<dbReference type="Pfam" id="PF08669">
    <property type="entry name" value="GCV_T_C"/>
    <property type="match status" value="1"/>
</dbReference>
<feature type="domain" description="GCVT N-terminal" evidence="9">
    <location>
        <begin position="7"/>
        <end position="266"/>
    </location>
</feature>
<dbReference type="Gene3D" id="4.10.1250.10">
    <property type="entry name" value="Aminomethyltransferase fragment"/>
    <property type="match status" value="1"/>
</dbReference>
<dbReference type="GO" id="GO:0019464">
    <property type="term" value="P:glycine decarboxylation via glycine cleavage system"/>
    <property type="evidence" value="ECO:0007669"/>
    <property type="project" value="UniProtKB-UniRule"/>
</dbReference>
<dbReference type="Gene3D" id="3.30.1360.120">
    <property type="entry name" value="Probable tRNA modification gtpase trme, domain 1"/>
    <property type="match status" value="1"/>
</dbReference>
<dbReference type="EC" id="2.1.2.10" evidence="2 7"/>
<dbReference type="NCBIfam" id="TIGR00528">
    <property type="entry name" value="gcvT"/>
    <property type="match status" value="1"/>
</dbReference>
<dbReference type="InterPro" id="IPR022903">
    <property type="entry name" value="GcvT_bac"/>
</dbReference>
<comment type="catalytic activity">
    <reaction evidence="6 7">
        <text>N(6)-[(R)-S(8)-aminomethyldihydrolipoyl]-L-lysyl-[protein] + (6S)-5,6,7,8-tetrahydrofolate = N(6)-[(R)-dihydrolipoyl]-L-lysyl-[protein] + (6R)-5,10-methylene-5,6,7,8-tetrahydrofolate + NH4(+)</text>
        <dbReference type="Rhea" id="RHEA:16945"/>
        <dbReference type="Rhea" id="RHEA-COMP:10475"/>
        <dbReference type="Rhea" id="RHEA-COMP:10492"/>
        <dbReference type="ChEBI" id="CHEBI:15636"/>
        <dbReference type="ChEBI" id="CHEBI:28938"/>
        <dbReference type="ChEBI" id="CHEBI:57453"/>
        <dbReference type="ChEBI" id="CHEBI:83100"/>
        <dbReference type="ChEBI" id="CHEBI:83143"/>
        <dbReference type="EC" id="2.1.2.10"/>
    </reaction>
</comment>
<keyword evidence="4 7" id="KW-0808">Transferase</keyword>
<dbReference type="GO" id="GO:0008483">
    <property type="term" value="F:transaminase activity"/>
    <property type="evidence" value="ECO:0007669"/>
    <property type="project" value="UniProtKB-KW"/>
</dbReference>
<dbReference type="SUPFAM" id="SSF101790">
    <property type="entry name" value="Aminomethyltransferase beta-barrel domain"/>
    <property type="match status" value="1"/>
</dbReference>
<dbReference type="Pfam" id="PF01571">
    <property type="entry name" value="GCV_T"/>
    <property type="match status" value="1"/>
</dbReference>
<evidence type="ECO:0000259" key="9">
    <source>
        <dbReference type="Pfam" id="PF01571"/>
    </source>
</evidence>
<dbReference type="InterPro" id="IPR006223">
    <property type="entry name" value="GcvT"/>
</dbReference>
<evidence type="ECO:0000313" key="11">
    <source>
        <dbReference type="EMBL" id="HIU98992.1"/>
    </source>
</evidence>
<evidence type="ECO:0000256" key="4">
    <source>
        <dbReference type="ARBA" id="ARBA00022679"/>
    </source>
</evidence>
<reference evidence="11" key="2">
    <citation type="journal article" date="2021" name="PeerJ">
        <title>Extensive microbial diversity within the chicken gut microbiome revealed by metagenomics and culture.</title>
        <authorList>
            <person name="Gilroy R."/>
            <person name="Ravi A."/>
            <person name="Getino M."/>
            <person name="Pursley I."/>
            <person name="Horton D.L."/>
            <person name="Alikhan N.F."/>
            <person name="Baker D."/>
            <person name="Gharbi K."/>
            <person name="Hall N."/>
            <person name="Watson M."/>
            <person name="Adriaenssens E.M."/>
            <person name="Foster-Nyarko E."/>
            <person name="Jarju S."/>
            <person name="Secka A."/>
            <person name="Antonio M."/>
            <person name="Oren A."/>
            <person name="Chaudhuri R.R."/>
            <person name="La Ragione R."/>
            <person name="Hildebrand F."/>
            <person name="Pallen M.J."/>
        </authorList>
    </citation>
    <scope>NUCLEOTIDE SEQUENCE</scope>
    <source>
        <strain evidence="11">10406</strain>
    </source>
</reference>
<dbReference type="GO" id="GO:0005960">
    <property type="term" value="C:glycine cleavage complex"/>
    <property type="evidence" value="ECO:0007669"/>
    <property type="project" value="InterPro"/>
</dbReference>
<reference evidence="11" key="1">
    <citation type="submission" date="2020-10" db="EMBL/GenBank/DDBJ databases">
        <authorList>
            <person name="Gilroy R."/>
        </authorList>
    </citation>
    <scope>NUCLEOTIDE SEQUENCE</scope>
    <source>
        <strain evidence="11">10406</strain>
    </source>
</reference>
<evidence type="ECO:0000256" key="2">
    <source>
        <dbReference type="ARBA" id="ARBA00012616"/>
    </source>
</evidence>
<dbReference type="InterPro" id="IPR028896">
    <property type="entry name" value="GcvT/YgfZ/DmdA"/>
</dbReference>
<feature type="domain" description="Aminomethyltransferase C-terminal" evidence="10">
    <location>
        <begin position="285"/>
        <end position="358"/>
    </location>
</feature>
<comment type="caution">
    <text evidence="11">The sequence shown here is derived from an EMBL/GenBank/DDBJ whole genome shotgun (WGS) entry which is preliminary data.</text>
</comment>
<evidence type="ECO:0000256" key="3">
    <source>
        <dbReference type="ARBA" id="ARBA00022576"/>
    </source>
</evidence>
<feature type="binding site" evidence="8">
    <location>
        <position position="197"/>
    </location>
    <ligand>
        <name>substrate</name>
    </ligand>
</feature>
<evidence type="ECO:0000313" key="12">
    <source>
        <dbReference type="Proteomes" id="UP000886857"/>
    </source>
</evidence>
<dbReference type="InterPro" id="IPR013977">
    <property type="entry name" value="GcvT_C"/>
</dbReference>
<keyword evidence="3 7" id="KW-0032">Aminotransferase</keyword>
<accession>A0A9D1N9G2</accession>
<dbReference type="InterPro" id="IPR006222">
    <property type="entry name" value="GCVT_N"/>
</dbReference>
<dbReference type="InterPro" id="IPR027266">
    <property type="entry name" value="TrmE/GcvT-like"/>
</dbReference>
<dbReference type="SUPFAM" id="SSF103025">
    <property type="entry name" value="Folate-binding domain"/>
    <property type="match status" value="1"/>
</dbReference>
<proteinExistence type="inferred from homology"/>
<sequence>MARKTALYDRHIALGGKMVEFAGYMLPVQYSGITLEHRAVRQEAGIFDVSHMGEFLFTGEGAEEALNRLLTNDIRGMRDGQARYSLMANERGGAVDDVIVGRERADKFWMVVNAANRDKDAEWVKAHLTGEGVRFRDVSDDVTQVALQGPAAEKILSAVAKKEDIPAKYYTFSPDVSVGGVSAVVARTGYTGEDGFELYVMNAVGERLCDILDDAAKAAGVTLTPCGLGARDTLRLEAGMPLYGHELGEDIPVTETGLGFAIKKDKGEFVGREAIAGHVPEYCRVGARVAGRGIVREQCDIYSGDELVGKSTSGTFSPTLGEGICMLRIRRAFVDRPLEADVRGRRIPLERVELPFYKRPKKA</sequence>
<gene>
    <name evidence="7 11" type="primary">gcvT</name>
    <name evidence="11" type="ORF">IAC73_04020</name>
</gene>
<evidence type="ECO:0000256" key="5">
    <source>
        <dbReference type="ARBA" id="ARBA00031395"/>
    </source>
</evidence>
<protein>
    <recommendedName>
        <fullName evidence="2 7">Aminomethyltransferase</fullName>
        <ecNumber evidence="2 7">2.1.2.10</ecNumber>
    </recommendedName>
    <alternativeName>
        <fullName evidence="5 7">Glycine cleavage system T protein</fullName>
    </alternativeName>
</protein>
<dbReference type="Proteomes" id="UP000886857">
    <property type="component" value="Unassembled WGS sequence"/>
</dbReference>
<dbReference type="Gene3D" id="2.40.30.110">
    <property type="entry name" value="Aminomethyltransferase beta-barrel domains"/>
    <property type="match status" value="1"/>
</dbReference>
<dbReference type="HAMAP" id="MF_00259">
    <property type="entry name" value="GcvT"/>
    <property type="match status" value="1"/>
</dbReference>
<evidence type="ECO:0000256" key="6">
    <source>
        <dbReference type="ARBA" id="ARBA00047665"/>
    </source>
</evidence>
<dbReference type="FunFam" id="3.30.70.1400:FF:000001">
    <property type="entry name" value="Aminomethyltransferase"/>
    <property type="match status" value="1"/>
</dbReference>
<comment type="subunit">
    <text evidence="7">The glycine cleavage system is composed of four proteins: P, T, L and H.</text>
</comment>
<dbReference type="NCBIfam" id="NF001567">
    <property type="entry name" value="PRK00389.1"/>
    <property type="match status" value="1"/>
</dbReference>
<evidence type="ECO:0000256" key="1">
    <source>
        <dbReference type="ARBA" id="ARBA00008609"/>
    </source>
</evidence>
<comment type="function">
    <text evidence="7">The glycine cleavage system catalyzes the degradation of glycine.</text>
</comment>
<dbReference type="PIRSF" id="PIRSF006487">
    <property type="entry name" value="GcvT"/>
    <property type="match status" value="1"/>
</dbReference>
<dbReference type="AlphaFoldDB" id="A0A9D1N9G2"/>
<evidence type="ECO:0000256" key="8">
    <source>
        <dbReference type="PIRSR" id="PIRSR006487-1"/>
    </source>
</evidence>
<comment type="similarity">
    <text evidence="1 7">Belongs to the GcvT family.</text>
</comment>
<dbReference type="Gene3D" id="3.30.70.1400">
    <property type="entry name" value="Aminomethyltransferase beta-barrel domains"/>
    <property type="match status" value="1"/>
</dbReference>
<dbReference type="PANTHER" id="PTHR43757:SF2">
    <property type="entry name" value="AMINOMETHYLTRANSFERASE, MITOCHONDRIAL"/>
    <property type="match status" value="1"/>
</dbReference>
<name>A0A9D1N9G2_9FIRM</name>
<evidence type="ECO:0000256" key="7">
    <source>
        <dbReference type="HAMAP-Rule" id="MF_00259"/>
    </source>
</evidence>
<dbReference type="EMBL" id="DVOE01000061">
    <property type="protein sequence ID" value="HIU98992.1"/>
    <property type="molecule type" value="Genomic_DNA"/>
</dbReference>
<dbReference type="PANTHER" id="PTHR43757">
    <property type="entry name" value="AMINOMETHYLTRANSFERASE"/>
    <property type="match status" value="1"/>
</dbReference>
<evidence type="ECO:0000259" key="10">
    <source>
        <dbReference type="Pfam" id="PF08669"/>
    </source>
</evidence>